<gene>
    <name evidence="1" type="ORF">GCM10007879_00950</name>
</gene>
<evidence type="ECO:0000313" key="1">
    <source>
        <dbReference type="EMBL" id="GLQ15846.1"/>
    </source>
</evidence>
<protein>
    <submittedName>
        <fullName evidence="1">DUF1365 domain-containing protein</fullName>
    </submittedName>
</protein>
<accession>A0ABQ5UNA0</accession>
<name>A0ABQ5UNA0_9HYPH</name>
<reference evidence="1" key="2">
    <citation type="submission" date="2023-01" db="EMBL/GenBank/DDBJ databases">
        <title>Draft genome sequence of Maritalea porphyrae strain NBRC 107169.</title>
        <authorList>
            <person name="Sun Q."/>
            <person name="Mori K."/>
        </authorList>
    </citation>
    <scope>NUCLEOTIDE SEQUENCE</scope>
    <source>
        <strain evidence="1">NBRC 107169</strain>
    </source>
</reference>
<dbReference type="RefSeq" id="WP_284360921.1">
    <property type="nucleotide sequence ID" value="NZ_BSNI01000001.1"/>
</dbReference>
<dbReference type="InterPro" id="IPR010775">
    <property type="entry name" value="DUF1365"/>
</dbReference>
<dbReference type="PANTHER" id="PTHR33973:SF4">
    <property type="entry name" value="OS07G0153300 PROTEIN"/>
    <property type="match status" value="1"/>
</dbReference>
<reference evidence="1" key="1">
    <citation type="journal article" date="2014" name="Int. J. Syst. Evol. Microbiol.">
        <title>Complete genome of a new Firmicutes species belonging to the dominant human colonic microbiota ('Ruminococcus bicirculans') reveals two chromosomes and a selective capacity to utilize plant glucans.</title>
        <authorList>
            <consortium name="NISC Comparative Sequencing Program"/>
            <person name="Wegmann U."/>
            <person name="Louis P."/>
            <person name="Goesmann A."/>
            <person name="Henrissat B."/>
            <person name="Duncan S.H."/>
            <person name="Flint H.J."/>
        </authorList>
    </citation>
    <scope>NUCLEOTIDE SEQUENCE</scope>
    <source>
        <strain evidence="1">NBRC 107169</strain>
    </source>
</reference>
<organism evidence="1 2">
    <name type="scientific">Maritalea porphyrae</name>
    <dbReference type="NCBI Taxonomy" id="880732"/>
    <lineage>
        <taxon>Bacteria</taxon>
        <taxon>Pseudomonadati</taxon>
        <taxon>Pseudomonadota</taxon>
        <taxon>Alphaproteobacteria</taxon>
        <taxon>Hyphomicrobiales</taxon>
        <taxon>Devosiaceae</taxon>
        <taxon>Maritalea</taxon>
    </lineage>
</organism>
<dbReference type="Pfam" id="PF07103">
    <property type="entry name" value="DUF1365"/>
    <property type="match status" value="1"/>
</dbReference>
<sequence>MSIKNAIYKGTVTHKRLRPKKHGLSYSVFNVLIDCSEISALSKKLKFFSYNKPNVVSLYDKDFGDSKDLMSYLNGLAQKATPEIEISRFKMLTYPRIFGYAFNPLTVYFGLDANEETRLMIYEVNNTFGQRHTYVIPAEQREDGMIWQNCDKQFYVSPFNDVSGNYTFHVTPIAEKLTIGVALRDDEGPLLNAFFAGKREELTDSGLLKAILNTGWMTAKVMAGIHWEALKLLIKGVRLKPRPKAPKRAIEFVKKQIDPAE</sequence>
<evidence type="ECO:0000313" key="2">
    <source>
        <dbReference type="Proteomes" id="UP001161405"/>
    </source>
</evidence>
<dbReference type="PANTHER" id="PTHR33973">
    <property type="entry name" value="OS07G0153300 PROTEIN"/>
    <property type="match status" value="1"/>
</dbReference>
<dbReference type="Proteomes" id="UP001161405">
    <property type="component" value="Unassembled WGS sequence"/>
</dbReference>
<proteinExistence type="predicted"/>
<comment type="caution">
    <text evidence="1">The sequence shown here is derived from an EMBL/GenBank/DDBJ whole genome shotgun (WGS) entry which is preliminary data.</text>
</comment>
<keyword evidence="2" id="KW-1185">Reference proteome</keyword>
<dbReference type="EMBL" id="BSNI01000001">
    <property type="protein sequence ID" value="GLQ15846.1"/>
    <property type="molecule type" value="Genomic_DNA"/>
</dbReference>